<dbReference type="AlphaFoldDB" id="A0A843XEN8"/>
<name>A0A843XEN8_COLES</name>
<reference evidence="2" key="1">
    <citation type="submission" date="2017-07" db="EMBL/GenBank/DDBJ databases">
        <title>Taro Niue Genome Assembly and Annotation.</title>
        <authorList>
            <person name="Atibalentja N."/>
            <person name="Keating K."/>
            <person name="Fields C.J."/>
        </authorList>
    </citation>
    <scope>NUCLEOTIDE SEQUENCE</scope>
    <source>
        <strain evidence="2">Niue_2</strain>
        <tissue evidence="2">Leaf</tissue>
    </source>
</reference>
<dbReference type="Proteomes" id="UP000652761">
    <property type="component" value="Unassembled WGS sequence"/>
</dbReference>
<protein>
    <submittedName>
        <fullName evidence="2">Uncharacterized protein</fullName>
    </submittedName>
</protein>
<feature type="region of interest" description="Disordered" evidence="1">
    <location>
        <begin position="20"/>
        <end position="44"/>
    </location>
</feature>
<keyword evidence="3" id="KW-1185">Reference proteome</keyword>
<sequence length="83" mass="9309">MHESSCRYLTIPRLGAACRKPGPGERTPFHRNNVGSAPPSRANGMRQASWSFLDFSERLRVFLQLSALPRAFSINFWAAGVFL</sequence>
<gene>
    <name evidence="2" type="ORF">Taro_050681</name>
</gene>
<organism evidence="2 3">
    <name type="scientific">Colocasia esculenta</name>
    <name type="common">Wild taro</name>
    <name type="synonym">Arum esculentum</name>
    <dbReference type="NCBI Taxonomy" id="4460"/>
    <lineage>
        <taxon>Eukaryota</taxon>
        <taxon>Viridiplantae</taxon>
        <taxon>Streptophyta</taxon>
        <taxon>Embryophyta</taxon>
        <taxon>Tracheophyta</taxon>
        <taxon>Spermatophyta</taxon>
        <taxon>Magnoliopsida</taxon>
        <taxon>Liliopsida</taxon>
        <taxon>Araceae</taxon>
        <taxon>Aroideae</taxon>
        <taxon>Colocasieae</taxon>
        <taxon>Colocasia</taxon>
    </lineage>
</organism>
<evidence type="ECO:0000313" key="3">
    <source>
        <dbReference type="Proteomes" id="UP000652761"/>
    </source>
</evidence>
<comment type="caution">
    <text evidence="2">The sequence shown here is derived from an EMBL/GenBank/DDBJ whole genome shotgun (WGS) entry which is preliminary data.</text>
</comment>
<accession>A0A843XEN8</accession>
<proteinExistence type="predicted"/>
<evidence type="ECO:0000313" key="2">
    <source>
        <dbReference type="EMBL" id="MQM17705.1"/>
    </source>
</evidence>
<evidence type="ECO:0000256" key="1">
    <source>
        <dbReference type="SAM" id="MobiDB-lite"/>
    </source>
</evidence>
<dbReference type="EMBL" id="NMUH01007709">
    <property type="protein sequence ID" value="MQM17705.1"/>
    <property type="molecule type" value="Genomic_DNA"/>
</dbReference>